<gene>
    <name evidence="5" type="ORF">B4915_11525</name>
</gene>
<dbReference type="InterPro" id="IPR001647">
    <property type="entry name" value="HTH_TetR"/>
</dbReference>
<organism evidence="5 6">
    <name type="scientific">Leucobacter massiliensis</name>
    <dbReference type="NCBI Taxonomy" id="1686285"/>
    <lineage>
        <taxon>Bacteria</taxon>
        <taxon>Bacillati</taxon>
        <taxon>Actinomycetota</taxon>
        <taxon>Actinomycetes</taxon>
        <taxon>Micrococcales</taxon>
        <taxon>Microbacteriaceae</taxon>
        <taxon>Leucobacter</taxon>
    </lineage>
</organism>
<feature type="region of interest" description="Disordered" evidence="3">
    <location>
        <begin position="1"/>
        <end position="34"/>
    </location>
</feature>
<protein>
    <recommendedName>
        <fullName evidence="4">HTH tetR-type domain-containing protein</fullName>
    </recommendedName>
</protein>
<dbReference type="InterPro" id="IPR009057">
    <property type="entry name" value="Homeodomain-like_sf"/>
</dbReference>
<feature type="DNA-binding region" description="H-T-H motif" evidence="2">
    <location>
        <begin position="55"/>
        <end position="74"/>
    </location>
</feature>
<dbReference type="Pfam" id="PF00440">
    <property type="entry name" value="TetR_N"/>
    <property type="match status" value="1"/>
</dbReference>
<evidence type="ECO:0000256" key="2">
    <source>
        <dbReference type="PROSITE-ProRule" id="PRU00335"/>
    </source>
</evidence>
<dbReference type="PANTHER" id="PTHR30055">
    <property type="entry name" value="HTH-TYPE TRANSCRIPTIONAL REGULATOR RUTR"/>
    <property type="match status" value="1"/>
</dbReference>
<keyword evidence="1 2" id="KW-0238">DNA-binding</keyword>
<dbReference type="Proteomes" id="UP000238650">
    <property type="component" value="Unassembled WGS sequence"/>
</dbReference>
<sequence length="255" mass="27568">MSTNGCRPARPLRRTREATVTTPATPRRRDPEARRREILAAAAELIVEDGVAALTHRAIAARAGVPLGSTTQHFASIDALREAALQQLSDEIDEELAAMEPHLRDLIADPDRATRDLLGYLHETRVVQADIALMTTGVTDARLRPLALRWSDRLIEMLSPHIGPARAVAIAAYIDGVTVHAGLHEHPLPHHEIAAALRALAAMPLDGDPGDPGSVPGPPWPTAGDPPQDPGRAQDPEQQQDPEQPQDPERLQGPR</sequence>
<dbReference type="GO" id="GO:0003700">
    <property type="term" value="F:DNA-binding transcription factor activity"/>
    <property type="evidence" value="ECO:0007669"/>
    <property type="project" value="TreeGrafter"/>
</dbReference>
<comment type="caution">
    <text evidence="5">The sequence shown here is derived from an EMBL/GenBank/DDBJ whole genome shotgun (WGS) entry which is preliminary data.</text>
</comment>
<feature type="compositionally biased region" description="Low complexity" evidence="3">
    <location>
        <begin position="204"/>
        <end position="214"/>
    </location>
</feature>
<dbReference type="AlphaFoldDB" id="A0A2S9QLF9"/>
<reference evidence="5 6" key="1">
    <citation type="journal article" date="2017" name="New Microbes New Infect">
        <title>Genome sequence of 'Leucobacter massiliensis' sp. nov. isolated from human pharynx after travel to the 2014 Hajj.</title>
        <authorList>
            <person name="Leangapichart T."/>
            <person name="Gautret P."/>
            <person name="Nguyen T.T."/>
            <person name="Armstrong N."/>
            <person name="Rolain J.M."/>
        </authorList>
    </citation>
    <scope>NUCLEOTIDE SEQUENCE [LARGE SCALE GENOMIC DNA]</scope>
    <source>
        <strain evidence="5 6">122RC15</strain>
    </source>
</reference>
<feature type="region of interest" description="Disordered" evidence="3">
    <location>
        <begin position="204"/>
        <end position="255"/>
    </location>
</feature>
<dbReference type="PANTHER" id="PTHR30055:SF231">
    <property type="entry name" value="TRANSCRIPTIONAL REGULATORY PROTEIN (PROBABLY DEOR-FAMILY)-RELATED"/>
    <property type="match status" value="1"/>
</dbReference>
<dbReference type="Gene3D" id="1.10.357.10">
    <property type="entry name" value="Tetracycline Repressor, domain 2"/>
    <property type="match status" value="1"/>
</dbReference>
<accession>A0A2S9QLF9</accession>
<evidence type="ECO:0000313" key="6">
    <source>
        <dbReference type="Proteomes" id="UP000238650"/>
    </source>
</evidence>
<dbReference type="EMBL" id="MWZD01000019">
    <property type="protein sequence ID" value="PRI10413.1"/>
    <property type="molecule type" value="Genomic_DNA"/>
</dbReference>
<dbReference type="SUPFAM" id="SSF46689">
    <property type="entry name" value="Homeodomain-like"/>
    <property type="match status" value="1"/>
</dbReference>
<dbReference type="OrthoDB" id="6929199at2"/>
<keyword evidence="6" id="KW-1185">Reference proteome</keyword>
<dbReference type="InterPro" id="IPR050109">
    <property type="entry name" value="HTH-type_TetR-like_transc_reg"/>
</dbReference>
<evidence type="ECO:0000259" key="4">
    <source>
        <dbReference type="PROSITE" id="PS50977"/>
    </source>
</evidence>
<dbReference type="PROSITE" id="PS50977">
    <property type="entry name" value="HTH_TETR_2"/>
    <property type="match status" value="1"/>
</dbReference>
<evidence type="ECO:0000313" key="5">
    <source>
        <dbReference type="EMBL" id="PRI10413.1"/>
    </source>
</evidence>
<evidence type="ECO:0000256" key="1">
    <source>
        <dbReference type="ARBA" id="ARBA00023125"/>
    </source>
</evidence>
<name>A0A2S9QLF9_9MICO</name>
<dbReference type="GO" id="GO:0000976">
    <property type="term" value="F:transcription cis-regulatory region binding"/>
    <property type="evidence" value="ECO:0007669"/>
    <property type="project" value="TreeGrafter"/>
</dbReference>
<feature type="domain" description="HTH tetR-type" evidence="4">
    <location>
        <begin position="32"/>
        <end position="92"/>
    </location>
</feature>
<proteinExistence type="predicted"/>
<evidence type="ECO:0000256" key="3">
    <source>
        <dbReference type="SAM" id="MobiDB-lite"/>
    </source>
</evidence>
<dbReference type="PRINTS" id="PR00455">
    <property type="entry name" value="HTHTETR"/>
</dbReference>